<gene>
    <name evidence="1" type="ORF">TAO_p0005</name>
</gene>
<dbReference type="AlphaFoldDB" id="A0A1Q2SPY1"/>
<organism evidence="1 2">
    <name type="scientific">Candidatus Nitrosoglobus terrae</name>
    <dbReference type="NCBI Taxonomy" id="1630141"/>
    <lineage>
        <taxon>Bacteria</taxon>
        <taxon>Pseudomonadati</taxon>
        <taxon>Pseudomonadota</taxon>
        <taxon>Gammaproteobacteria</taxon>
        <taxon>Chromatiales</taxon>
        <taxon>Chromatiaceae</taxon>
        <taxon>Candidatus Nitrosoglobus</taxon>
    </lineage>
</organism>
<sequence>MKSQLIGVTQLSRLTGIPRTTIYFWLDQNRSQIPSPVPNSKPMKWLYSDVVSFFKLDDTTQMGGQ</sequence>
<dbReference type="RefSeq" id="WP_145955163.1">
    <property type="nucleotide sequence ID" value="NZ_AP014837.1"/>
</dbReference>
<accession>A0A1Q2SPY1</accession>
<geneLocation type="plasmid" evidence="2">
    <name>ptao100 dna</name>
</geneLocation>
<reference evidence="1 2" key="1">
    <citation type="journal article" date="2017" name="ISME J.">
        <title>An acid-tolerant ammonia-oxidizing ?-proteobacterium from soil.</title>
        <authorList>
            <person name="Hayatsu M."/>
            <person name="Tago K."/>
            <person name="Uchiyama I."/>
            <person name="Toyoda A."/>
            <person name="Wang Y."/>
            <person name="Shimomura Y."/>
            <person name="Okubo T."/>
            <person name="Kurisu F."/>
            <person name="Hirono Y."/>
            <person name="Nonaka K."/>
            <person name="Akiyama H."/>
            <person name="Itoh T."/>
            <person name="Takami H."/>
        </authorList>
    </citation>
    <scope>NUCLEOTIDE SEQUENCE [LARGE SCALE GENOMIC DNA]</scope>
    <source>
        <strain evidence="1 2">TAO100</strain>
        <plasmid evidence="2">ptao100 dna</plasmid>
    </source>
</reference>
<proteinExistence type="predicted"/>
<evidence type="ECO:0008006" key="3">
    <source>
        <dbReference type="Google" id="ProtNLM"/>
    </source>
</evidence>
<dbReference type="Proteomes" id="UP000243679">
    <property type="component" value="Plasmid pTAO100"/>
</dbReference>
<keyword evidence="1" id="KW-0614">Plasmid</keyword>
<keyword evidence="2" id="KW-1185">Reference proteome</keyword>
<protein>
    <recommendedName>
        <fullName evidence="3">AlpA family phage regulatory protein</fullName>
    </recommendedName>
</protein>
<evidence type="ECO:0000313" key="1">
    <source>
        <dbReference type="EMBL" id="BAW81214.1"/>
    </source>
</evidence>
<dbReference type="OrthoDB" id="8553810at2"/>
<name>A0A1Q2SPY1_9GAMM</name>
<dbReference type="EMBL" id="AP014837">
    <property type="protein sequence ID" value="BAW81214.1"/>
    <property type="molecule type" value="Genomic_DNA"/>
</dbReference>
<evidence type="ECO:0000313" key="2">
    <source>
        <dbReference type="Proteomes" id="UP000243679"/>
    </source>
</evidence>
<dbReference type="KEGG" id="ntt:TAO_p0005"/>